<comment type="similarity">
    <text evidence="6 10">Belongs to the ribulose-phosphate 3-epimerase family.</text>
</comment>
<keyword evidence="12" id="KW-0464">Manganese</keyword>
<dbReference type="PIRSF" id="PIRSF001461">
    <property type="entry name" value="RPE"/>
    <property type="match status" value="1"/>
</dbReference>
<dbReference type="GO" id="GO:0004750">
    <property type="term" value="F:D-ribulose-phosphate 3-epimerase activity"/>
    <property type="evidence" value="ECO:0007669"/>
    <property type="project" value="UniProtKB-EC"/>
</dbReference>
<feature type="binding site" evidence="13">
    <location>
        <position position="66"/>
    </location>
    <ligand>
        <name>substrate</name>
    </ligand>
</feature>
<dbReference type="SUPFAM" id="SSF51366">
    <property type="entry name" value="Ribulose-phoshate binding barrel"/>
    <property type="match status" value="1"/>
</dbReference>
<dbReference type="InterPro" id="IPR013785">
    <property type="entry name" value="Aldolase_TIM"/>
</dbReference>
<feature type="binding site" evidence="12">
    <location>
        <position position="33"/>
    </location>
    <ligand>
        <name>a divalent metal cation</name>
        <dbReference type="ChEBI" id="CHEBI:60240"/>
    </ligand>
</feature>
<feature type="binding site" evidence="12">
    <location>
        <position position="171"/>
    </location>
    <ligand>
        <name>a divalent metal cation</name>
        <dbReference type="ChEBI" id="CHEBI:60240"/>
    </ligand>
</feature>
<feature type="active site" description="Proton donor" evidence="11">
    <location>
        <position position="171"/>
    </location>
</feature>
<evidence type="ECO:0000256" key="11">
    <source>
        <dbReference type="PIRSR" id="PIRSR001461-1"/>
    </source>
</evidence>
<organism evidence="14 15">
    <name type="scientific">Tritrichomonas foetus</name>
    <dbReference type="NCBI Taxonomy" id="1144522"/>
    <lineage>
        <taxon>Eukaryota</taxon>
        <taxon>Metamonada</taxon>
        <taxon>Parabasalia</taxon>
        <taxon>Tritrichomonadida</taxon>
        <taxon>Tritrichomonadidae</taxon>
        <taxon>Tritrichomonas</taxon>
    </lineage>
</organism>
<dbReference type="GO" id="GO:0005975">
    <property type="term" value="P:carbohydrate metabolic process"/>
    <property type="evidence" value="ECO:0007669"/>
    <property type="project" value="InterPro"/>
</dbReference>
<proteinExistence type="inferred from homology"/>
<feature type="binding site" evidence="12">
    <location>
        <position position="35"/>
    </location>
    <ligand>
        <name>a divalent metal cation</name>
        <dbReference type="ChEBI" id="CHEBI:60240"/>
    </ligand>
</feature>
<dbReference type="VEuPathDB" id="TrichDB:TRFO_06780"/>
<evidence type="ECO:0000256" key="6">
    <source>
        <dbReference type="ARBA" id="ARBA00009541"/>
    </source>
</evidence>
<keyword evidence="15" id="KW-1185">Reference proteome</keyword>
<dbReference type="InterPro" id="IPR000056">
    <property type="entry name" value="Ribul_P_3_epim-like"/>
</dbReference>
<evidence type="ECO:0000256" key="13">
    <source>
        <dbReference type="PIRSR" id="PIRSR001461-3"/>
    </source>
</evidence>
<dbReference type="NCBIfam" id="TIGR01163">
    <property type="entry name" value="rpe"/>
    <property type="match status" value="1"/>
</dbReference>
<evidence type="ECO:0000313" key="15">
    <source>
        <dbReference type="Proteomes" id="UP000179807"/>
    </source>
</evidence>
<evidence type="ECO:0000256" key="10">
    <source>
        <dbReference type="PIRNR" id="PIRNR001461"/>
    </source>
</evidence>
<gene>
    <name evidence="14" type="primary">RPE1</name>
    <name evidence="14" type="ORF">TRFO_06780</name>
</gene>
<comment type="cofactor">
    <cofactor evidence="3">
        <name>Co(2+)</name>
        <dbReference type="ChEBI" id="CHEBI:48828"/>
    </cofactor>
</comment>
<keyword evidence="8 12" id="KW-0479">Metal-binding</keyword>
<evidence type="ECO:0000256" key="4">
    <source>
        <dbReference type="ARBA" id="ARBA00001947"/>
    </source>
</evidence>
<dbReference type="FunFam" id="3.20.20.70:FF:000171">
    <property type="entry name" value="Ribulose-phosphate 3-epimerase"/>
    <property type="match status" value="1"/>
</dbReference>
<protein>
    <recommendedName>
        <fullName evidence="7 10">Ribulose-phosphate 3-epimerase</fullName>
        <ecNumber evidence="7 10">5.1.3.1</ecNumber>
    </recommendedName>
</protein>
<comment type="cofactor">
    <cofactor evidence="2">
        <name>Mn(2+)</name>
        <dbReference type="ChEBI" id="CHEBI:29035"/>
    </cofactor>
</comment>
<dbReference type="HAMAP" id="MF_02227">
    <property type="entry name" value="RPE"/>
    <property type="match status" value="1"/>
</dbReference>
<keyword evidence="9 10" id="KW-0413">Isomerase</keyword>
<dbReference type="Proteomes" id="UP000179807">
    <property type="component" value="Unassembled WGS sequence"/>
</dbReference>
<dbReference type="GO" id="GO:0006098">
    <property type="term" value="P:pentose-phosphate shunt"/>
    <property type="evidence" value="ECO:0007669"/>
    <property type="project" value="InterPro"/>
</dbReference>
<comment type="cofactor">
    <cofactor evidence="4">
        <name>Zn(2+)</name>
        <dbReference type="ChEBI" id="CHEBI:29105"/>
    </cofactor>
</comment>
<evidence type="ECO:0000256" key="8">
    <source>
        <dbReference type="ARBA" id="ARBA00022723"/>
    </source>
</evidence>
<accession>A0A1J4JVU4</accession>
<reference evidence="14" key="1">
    <citation type="submission" date="2016-10" db="EMBL/GenBank/DDBJ databases">
        <authorList>
            <person name="Benchimol M."/>
            <person name="Almeida L.G."/>
            <person name="Vasconcelos A.T."/>
            <person name="Perreira-Neves A."/>
            <person name="Rosa I.A."/>
            <person name="Tasca T."/>
            <person name="Bogo M.R."/>
            <person name="de Souza W."/>
        </authorList>
    </citation>
    <scope>NUCLEOTIDE SEQUENCE [LARGE SCALE GENOMIC DNA]</scope>
    <source>
        <strain evidence="14">K</strain>
    </source>
</reference>
<keyword evidence="12" id="KW-0862">Zinc</keyword>
<dbReference type="PANTHER" id="PTHR11749">
    <property type="entry name" value="RIBULOSE-5-PHOSPHATE-3-EPIMERASE"/>
    <property type="match status" value="1"/>
</dbReference>
<dbReference type="NCBIfam" id="NF004076">
    <property type="entry name" value="PRK05581.1-4"/>
    <property type="match status" value="1"/>
</dbReference>
<dbReference type="OrthoDB" id="1927044at2759"/>
<evidence type="ECO:0000256" key="9">
    <source>
        <dbReference type="ARBA" id="ARBA00023235"/>
    </source>
</evidence>
<evidence type="ECO:0000256" key="1">
    <source>
        <dbReference type="ARBA" id="ARBA00001782"/>
    </source>
</evidence>
<evidence type="ECO:0000256" key="7">
    <source>
        <dbReference type="ARBA" id="ARBA00013188"/>
    </source>
</evidence>
<dbReference type="CDD" id="cd00429">
    <property type="entry name" value="RPE"/>
    <property type="match status" value="1"/>
</dbReference>
<evidence type="ECO:0000256" key="3">
    <source>
        <dbReference type="ARBA" id="ARBA00001941"/>
    </source>
</evidence>
<feature type="binding site" evidence="13">
    <location>
        <position position="8"/>
    </location>
    <ligand>
        <name>substrate</name>
    </ligand>
</feature>
<dbReference type="GO" id="GO:0046872">
    <property type="term" value="F:metal ion binding"/>
    <property type="evidence" value="ECO:0007669"/>
    <property type="project" value="UniProtKB-KW"/>
</dbReference>
<keyword evidence="10" id="KW-0119">Carbohydrate metabolism</keyword>
<comment type="catalytic activity">
    <reaction evidence="1 10">
        <text>D-ribulose 5-phosphate = D-xylulose 5-phosphate</text>
        <dbReference type="Rhea" id="RHEA:13677"/>
        <dbReference type="ChEBI" id="CHEBI:57737"/>
        <dbReference type="ChEBI" id="CHEBI:58121"/>
        <dbReference type="EC" id="5.1.3.1"/>
    </reaction>
</comment>
<feature type="active site" description="Proton acceptor" evidence="11">
    <location>
        <position position="35"/>
    </location>
</feature>
<name>A0A1J4JVU4_9EUKA</name>
<dbReference type="AlphaFoldDB" id="A0A1J4JVU4"/>
<feature type="binding site" evidence="12">
    <location>
        <position position="66"/>
    </location>
    <ligand>
        <name>a divalent metal cation</name>
        <dbReference type="ChEBI" id="CHEBI:60240"/>
    </ligand>
</feature>
<comment type="cofactor">
    <cofactor evidence="5">
        <name>Fe(2+)</name>
        <dbReference type="ChEBI" id="CHEBI:29033"/>
    </cofactor>
</comment>
<keyword evidence="12" id="KW-0170">Cobalt</keyword>
<feature type="binding site" evidence="13">
    <location>
        <begin position="142"/>
        <end position="145"/>
    </location>
    <ligand>
        <name>substrate</name>
    </ligand>
</feature>
<evidence type="ECO:0000313" key="14">
    <source>
        <dbReference type="EMBL" id="OHT03131.1"/>
    </source>
</evidence>
<feature type="binding site" evidence="13">
    <location>
        <position position="173"/>
    </location>
    <ligand>
        <name>substrate</name>
    </ligand>
</feature>
<sequence length="218" mass="23654">MQCKICPSILSANFAALGDECNRVINLGADWCHVDVMDGHFVPNLTLGAPIVDSLHKACPGFLDCHLMVENPEVYVEPFAKAGAHQFVFHYEATKDCGALLDKIKAAGMRCGIAIKPKTPVDVVFPFLDKVDMILVMTVEPGFGGQSFMFDMMPKVKALREKCPQLDIQVDGGINMETIDTAAEAGANVIVAGAIFRTDDPKGMIEKLRASVNKVINK</sequence>
<dbReference type="RefSeq" id="XP_068356267.1">
    <property type="nucleotide sequence ID" value="XM_068493301.1"/>
</dbReference>
<dbReference type="GeneID" id="94828005"/>
<dbReference type="PROSITE" id="PS01086">
    <property type="entry name" value="RIBUL_P_3_EPIMER_2"/>
    <property type="match status" value="1"/>
</dbReference>
<dbReference type="Pfam" id="PF00834">
    <property type="entry name" value="Ribul_P_3_epim"/>
    <property type="match status" value="1"/>
</dbReference>
<dbReference type="InterPro" id="IPR011060">
    <property type="entry name" value="RibuloseP-bd_barrel"/>
</dbReference>
<dbReference type="Gene3D" id="3.20.20.70">
    <property type="entry name" value="Aldolase class I"/>
    <property type="match status" value="1"/>
</dbReference>
<evidence type="ECO:0000256" key="5">
    <source>
        <dbReference type="ARBA" id="ARBA00001954"/>
    </source>
</evidence>
<dbReference type="EC" id="5.1.3.1" evidence="7 10"/>
<comment type="caution">
    <text evidence="14">The sequence shown here is derived from an EMBL/GenBank/DDBJ whole genome shotgun (WGS) entry which is preliminary data.</text>
</comment>
<evidence type="ECO:0000256" key="2">
    <source>
        <dbReference type="ARBA" id="ARBA00001936"/>
    </source>
</evidence>
<dbReference type="InterPro" id="IPR026019">
    <property type="entry name" value="Ribul_P_3_epim"/>
</dbReference>
<evidence type="ECO:0000256" key="12">
    <source>
        <dbReference type="PIRSR" id="PIRSR001461-2"/>
    </source>
</evidence>
<dbReference type="EMBL" id="MLAK01000838">
    <property type="protein sequence ID" value="OHT03131.1"/>
    <property type="molecule type" value="Genomic_DNA"/>
</dbReference>
<comment type="cofactor">
    <cofactor evidence="12">
        <name>a divalent metal cation</name>
        <dbReference type="ChEBI" id="CHEBI:60240"/>
    </cofactor>
    <text evidence="12">Binds 1 divalent metal cation per subunit.</text>
</comment>